<protein>
    <recommendedName>
        <fullName evidence="3">Phage tail protein</fullName>
    </recommendedName>
</protein>
<accession>A0ABX9SKS8</accession>
<evidence type="ECO:0000313" key="1">
    <source>
        <dbReference type="EMBL" id="RKS54709.1"/>
    </source>
</evidence>
<gene>
    <name evidence="1" type="ORF">BDD30_4299</name>
</gene>
<keyword evidence="2" id="KW-1185">Reference proteome</keyword>
<organism evidence="1 2">
    <name type="scientific">Photorhabdus asymbiotica</name>
    <dbReference type="NCBI Taxonomy" id="291112"/>
    <lineage>
        <taxon>Bacteria</taxon>
        <taxon>Pseudomonadati</taxon>
        <taxon>Pseudomonadota</taxon>
        <taxon>Gammaproteobacteria</taxon>
        <taxon>Enterobacterales</taxon>
        <taxon>Morganellaceae</taxon>
        <taxon>Photorhabdus</taxon>
    </lineage>
</organism>
<evidence type="ECO:0008006" key="3">
    <source>
        <dbReference type="Google" id="ProtNLM"/>
    </source>
</evidence>
<evidence type="ECO:0000313" key="2">
    <source>
        <dbReference type="Proteomes" id="UP000280955"/>
    </source>
</evidence>
<dbReference type="EMBL" id="RBLJ01000005">
    <property type="protein sequence ID" value="RKS54709.1"/>
    <property type="molecule type" value="Genomic_DNA"/>
</dbReference>
<dbReference type="Proteomes" id="UP000280955">
    <property type="component" value="Unassembled WGS sequence"/>
</dbReference>
<comment type="caution">
    <text evidence="1">The sequence shown here is derived from an EMBL/GenBank/DDBJ whole genome shotgun (WGS) entry which is preliminary data.</text>
</comment>
<reference evidence="1 2" key="1">
    <citation type="submission" date="2018-10" db="EMBL/GenBank/DDBJ databases">
        <title>Genomic Encyclopedia of Archaeal and Bacterial Type Strains, Phase II (KMG-II): from individual species to whole genera.</title>
        <authorList>
            <person name="Goeker M."/>
        </authorList>
    </citation>
    <scope>NUCLEOTIDE SEQUENCE [LARGE SCALE GENOMIC DNA]</scope>
    <source>
        <strain evidence="1 2">DSM 15149</strain>
    </source>
</reference>
<proteinExistence type="predicted"/>
<dbReference type="RefSeq" id="WP_049795174.1">
    <property type="nucleotide sequence ID" value="NC_012962.1"/>
</dbReference>
<sequence length="334" mass="37344">MKNLGLLETVNLAKNAVPNSRKVNGKVLVGDINITSQDIFDGQAIAIPEKVNLNDYRTPGVYVQYANASAETGTNYPEPLAGSLIVLKAAGIIQRYFVYNSSRIYTRSLNDIGVWTSWAREYNTLNKPTAGDIEVYTQTESDSRYITGSRKINGKSLSGDVDITSQDIFNGQAIYLGDKANLDNYKTPGIYYQDYNIHAQNGANYPEQLAGSLIVLKAAGIIQRYFVYNSSRIYTRSQYHDLAWTPWTMEYNTSNPPFVGNLGAYTKEECNSFYITNIRLGAEVQVGAGGVLEYHGPNVLTGFYNRDRDYSAETLYWSPIQFLKNGQWITIVRG</sequence>
<name>A0ABX9SKS8_9GAMM</name>
<dbReference type="CDD" id="cd19958">
    <property type="entry name" value="pyocin_knob"/>
    <property type="match status" value="2"/>
</dbReference>